<evidence type="ECO:0000313" key="1">
    <source>
        <dbReference type="EMBL" id="WHZ55980.1"/>
    </source>
</evidence>
<gene>
    <name evidence="1" type="ORF">QLQ22_14805</name>
</gene>
<evidence type="ECO:0000313" key="2">
    <source>
        <dbReference type="Proteomes" id="UP001226091"/>
    </source>
</evidence>
<keyword evidence="2" id="KW-1185">Reference proteome</keyword>
<organism evidence="1 2">
    <name type="scientific">Metabacillus hrfriensis</name>
    <dbReference type="NCBI Taxonomy" id="3048891"/>
    <lineage>
        <taxon>Bacteria</taxon>
        <taxon>Bacillati</taxon>
        <taxon>Bacillota</taxon>
        <taxon>Bacilli</taxon>
        <taxon>Bacillales</taxon>
        <taxon>Bacillaceae</taxon>
        <taxon>Metabacillus</taxon>
    </lineage>
</organism>
<sequence length="347" mass="40841">MNLLNTSFERKSYEVELKHSIIFECVLGIAMITYPKLHNQLEKPKQEWDHIRYNLSESLTAELQYCQEHNTWKMLLQLLHEENFSSLKDLHGFIDDLPDQHLKYLILPYLDQTQDENRLKASNGDAESENEMILACKEHAFFPQMIHFICRCDLKELRNHFKQVTIGWYREFIQKQELEIRSILERDQKEKEHWLKNQSPQEIVLHAAGVDYKPEPGITKVLLIPHHIYRPWTIQANLEETKVFYYPVSNNSLNETADPYEPPAQLVQRFKAIGDEKRLRIVKLLSEKERTLKELTALLGMGKTTVHHHLSLLRSAGIVKVTGAYYSVTEQAFRGIETQIENYLERS</sequence>
<dbReference type="Proteomes" id="UP001226091">
    <property type="component" value="Chromosome"/>
</dbReference>
<dbReference type="EMBL" id="CP126116">
    <property type="protein sequence ID" value="WHZ55980.1"/>
    <property type="molecule type" value="Genomic_DNA"/>
</dbReference>
<protein>
    <submittedName>
        <fullName evidence="1">Metalloregulator ArsR/SmtB family transcription factor</fullName>
    </submittedName>
</protein>
<reference evidence="2" key="1">
    <citation type="journal article" date="2025" name="Aquaculture">
        <title>Assessment of the bioflocculant production and safety properties of Metabacillus hrfriensis sp. nov. based on phenotypic and whole-genome sequencing analysis.</title>
        <authorList>
            <person name="Zhang R."/>
            <person name="Zhao Z."/>
            <person name="Luo L."/>
            <person name="Wang S."/>
            <person name="Guo K."/>
            <person name="Xu W."/>
        </authorList>
    </citation>
    <scope>NUCLEOTIDE SEQUENCE [LARGE SCALE GENOMIC DNA]</scope>
    <source>
        <strain evidence="2">CT-WN-B3</strain>
    </source>
</reference>
<proteinExistence type="predicted"/>
<name>A0ACD4R689_9BACI</name>
<accession>A0ACD4R689</accession>